<feature type="compositionally biased region" description="Pro residues" evidence="4">
    <location>
        <begin position="323"/>
        <end position="333"/>
    </location>
</feature>
<evidence type="ECO:0000313" key="7">
    <source>
        <dbReference type="Proteomes" id="UP000782241"/>
    </source>
</evidence>
<feature type="compositionally biased region" description="Polar residues" evidence="4">
    <location>
        <begin position="377"/>
        <end position="386"/>
    </location>
</feature>
<dbReference type="InterPro" id="IPR014816">
    <property type="entry name" value="tRNA_MeTrfase_Gcd14"/>
</dbReference>
<feature type="region of interest" description="Disordered" evidence="4">
    <location>
        <begin position="113"/>
        <end position="140"/>
    </location>
</feature>
<evidence type="ECO:0000256" key="2">
    <source>
        <dbReference type="ARBA" id="ARBA00015963"/>
    </source>
</evidence>
<dbReference type="EC" id="2.1.1.220" evidence="1"/>
<dbReference type="Proteomes" id="UP000782241">
    <property type="component" value="Unassembled WGS sequence"/>
</dbReference>
<evidence type="ECO:0000256" key="4">
    <source>
        <dbReference type="SAM" id="MobiDB-lite"/>
    </source>
</evidence>
<evidence type="ECO:0000259" key="5">
    <source>
        <dbReference type="Pfam" id="PF14420"/>
    </source>
</evidence>
<feature type="region of interest" description="Disordered" evidence="4">
    <location>
        <begin position="313"/>
        <end position="396"/>
    </location>
</feature>
<dbReference type="AlphaFoldDB" id="A0A9P7H6U3"/>
<dbReference type="Gene3D" id="3.40.50.150">
    <property type="entry name" value="Vaccinia Virus protein VP39"/>
    <property type="match status" value="1"/>
</dbReference>
<feature type="region of interest" description="Disordered" evidence="4">
    <location>
        <begin position="1"/>
        <end position="22"/>
    </location>
</feature>
<sequence length="1237" mass="137141">MFNHTAGGPRPSSNNNEDPSYGFADQAWQRFSMNNNTNSFSTVHSQPYHDSGASYGDSSGMDWAPTPTADYQMRFDQQDDMSQDVELDSMSSSHGTGGGVGRLVAHFENKTFAPPLPPRPSNVVTSPVHQDPPASSPFGNFSVTSPIVTSPLASPSEPNYGLLGGHSRVTSPIVSPPPALAFGGFHDMPVHNSTVNSSSGPFASMNSFMVNNNRMTTPMETNSMTGSSMMPNSGVNTKITSPNPATSTVPGTPGFAIWRPPVPMTSKPSLDQSQGSSNPSNPGGYFTKPPIPSTPKPVMNAGSQLVLDFNTNSSFNAKGKAPAKPPAKPPRPARQPSRSSISTPGPFSPPIKREPSTPQLSQASASSFLPPNERRSSVSQRSQAGSRPSREQVPAEAWESFKNTIRTLYLEERKPLKEVMSVMADKYGFQATPKMYKTRFSQWGFVKNNTEEEVKRLLSMKFQRDAEGKVSEFVRNGKVVNLGTYLKRKGVTEYDLVDFELPADLPAHIRCRTPTPPPAPGYLQSPDLLRAQETIVGNMRKAFLQCRQFEVETDAQVGWQSIMVWGADSSDLLLEANHYFEMKDHDQGGHFLMKAFQQLESDLKKLSPQGIIELLLGMVHRDPGMMTALCKYLAAYSTTNFERSHPLRQIFSCLYEVQQKHGPGTLSELLWGSTPTIAEELEAIYGRKHPYVARTWVDLAMFYNHVNQERAEKLVGELRLLQRQMEQALGLESVDVLVLRYTVVQLMFAAHPQSDATKQATIDLWHHMRGMNLVFPVRSQQPNVFCYHSPVKVDPWTKRCRRRYDSGAQFFEEHPASCASPASQLSQAAPPLFQDVFTLHRVPYKVKNDVLFLRQQGLRAPKWHLTSPLRADNRIRLAYGASINSSELIGRRVLDSLTDSSGRSLTIHEPTLASYIINSPRQATPIYPHHASTIVSLLDLNLSRPGEEEYDLDTDQTPSQFEIFEAGTGMGSLTLHLARALHAANPAVPPSLRDSLCTARYKTDEFGLELSEEDQVAYDSYRSSRRAVLHTLDRNHKHSRAAHKLVRQFRRSLYFPTIDFHVGSIDEYISSRLAETDNQPFLSHAILDLPSAHDHASHVIQALHPNGLLIIFTPSISQIADFQTWVLRTRQPMRPERVIELEVSTTADGVLDTGGGKEWDVKTVIPKETPDGAPVQVMRPKVGDRVSGGGFVAVMRRWPVNQMSSQVESAAQEEGNTDPEEALMSDETVDTEPDKSA</sequence>
<proteinExistence type="predicted"/>
<evidence type="ECO:0000256" key="3">
    <source>
        <dbReference type="ARBA" id="ARBA00033309"/>
    </source>
</evidence>
<feature type="domain" description="Clr5" evidence="5">
    <location>
        <begin position="395"/>
        <end position="447"/>
    </location>
</feature>
<protein>
    <recommendedName>
        <fullName evidence="2">tRNA (adenine(58)-N(1))-methyltransferase catalytic subunit TRM61</fullName>
        <ecNumber evidence="1">2.1.1.220</ecNumber>
    </recommendedName>
    <alternativeName>
        <fullName evidence="3">tRNA(m1A58)-methyltransferase subunit TRM61</fullName>
    </alternativeName>
</protein>
<feature type="region of interest" description="Disordered" evidence="4">
    <location>
        <begin position="1203"/>
        <end position="1237"/>
    </location>
</feature>
<feature type="region of interest" description="Disordered" evidence="4">
    <location>
        <begin position="241"/>
        <end position="300"/>
    </location>
</feature>
<evidence type="ECO:0000313" key="6">
    <source>
        <dbReference type="EMBL" id="KAG5662420.1"/>
    </source>
</evidence>
<name>A0A9P7H6U3_9HYPO</name>
<dbReference type="PROSITE" id="PS51620">
    <property type="entry name" value="SAM_TRM61"/>
    <property type="match status" value="1"/>
</dbReference>
<reference evidence="6" key="1">
    <citation type="submission" date="2021-04" db="EMBL/GenBank/DDBJ databases">
        <title>Draft genome of Fusarium avenaceum strain F156N33, isolated from an atmospheric sample in Virginia.</title>
        <authorList>
            <person name="Yang S."/>
            <person name="Vinatzer B.A."/>
            <person name="Coleman J."/>
        </authorList>
    </citation>
    <scope>NUCLEOTIDE SEQUENCE</scope>
    <source>
        <strain evidence="6">F156N33</strain>
    </source>
</reference>
<keyword evidence="7" id="KW-1185">Reference proteome</keyword>
<gene>
    <name evidence="6" type="ORF">KAF25_004838</name>
</gene>
<feature type="region of interest" description="Disordered" evidence="4">
    <location>
        <begin position="80"/>
        <end position="99"/>
    </location>
</feature>
<comment type="caution">
    <text evidence="6">The sequence shown here is derived from an EMBL/GenBank/DDBJ whole genome shotgun (WGS) entry which is preliminary data.</text>
</comment>
<feature type="compositionally biased region" description="Polar residues" evidence="4">
    <location>
        <begin position="356"/>
        <end position="369"/>
    </location>
</feature>
<organism evidence="6 7">
    <name type="scientific">Fusarium avenaceum</name>
    <dbReference type="NCBI Taxonomy" id="40199"/>
    <lineage>
        <taxon>Eukaryota</taxon>
        <taxon>Fungi</taxon>
        <taxon>Dikarya</taxon>
        <taxon>Ascomycota</taxon>
        <taxon>Pezizomycotina</taxon>
        <taxon>Sordariomycetes</taxon>
        <taxon>Hypocreomycetidae</taxon>
        <taxon>Hypocreales</taxon>
        <taxon>Nectriaceae</taxon>
        <taxon>Fusarium</taxon>
        <taxon>Fusarium tricinctum species complex</taxon>
    </lineage>
</organism>
<dbReference type="PANTHER" id="PTHR12133:SF1">
    <property type="entry name" value="TRNA (ADENINE(58)-N(1))-METHYLTRANSFERASE, MITOCHONDRIAL"/>
    <property type="match status" value="1"/>
</dbReference>
<feature type="compositionally biased region" description="Polar residues" evidence="4">
    <location>
        <begin position="241"/>
        <end position="250"/>
    </location>
</feature>
<accession>A0A9P7H6U3</accession>
<dbReference type="GO" id="GO:0160107">
    <property type="term" value="F:tRNA (adenine(58)-N1)-methyltransferase activity"/>
    <property type="evidence" value="ECO:0007669"/>
    <property type="project" value="UniProtKB-EC"/>
</dbReference>
<evidence type="ECO:0000256" key="1">
    <source>
        <dbReference type="ARBA" id="ARBA00012796"/>
    </source>
</evidence>
<dbReference type="SUPFAM" id="SSF53335">
    <property type="entry name" value="S-adenosyl-L-methionine-dependent methyltransferases"/>
    <property type="match status" value="1"/>
</dbReference>
<dbReference type="PANTHER" id="PTHR12133">
    <property type="entry name" value="TRNA (ADENINE(58)-N(1))-METHYLTRANSFERASE"/>
    <property type="match status" value="1"/>
</dbReference>
<feature type="compositionally biased region" description="Low complexity" evidence="4">
    <location>
        <begin position="272"/>
        <end position="284"/>
    </location>
</feature>
<dbReference type="Pfam" id="PF14420">
    <property type="entry name" value="Clr5"/>
    <property type="match status" value="1"/>
</dbReference>
<dbReference type="GO" id="GO:0031515">
    <property type="term" value="C:tRNA (m1A) methyltransferase complex"/>
    <property type="evidence" value="ECO:0007669"/>
    <property type="project" value="InterPro"/>
</dbReference>
<dbReference type="InterPro" id="IPR029063">
    <property type="entry name" value="SAM-dependent_MTases_sf"/>
</dbReference>
<dbReference type="GO" id="GO:0030488">
    <property type="term" value="P:tRNA methylation"/>
    <property type="evidence" value="ECO:0007669"/>
    <property type="project" value="InterPro"/>
</dbReference>
<dbReference type="InterPro" id="IPR025676">
    <property type="entry name" value="Clr5_dom"/>
</dbReference>
<dbReference type="GO" id="GO:0005739">
    <property type="term" value="C:mitochondrion"/>
    <property type="evidence" value="ECO:0007669"/>
    <property type="project" value="TreeGrafter"/>
</dbReference>
<dbReference type="EMBL" id="JAGPUO010000005">
    <property type="protein sequence ID" value="KAG5662420.1"/>
    <property type="molecule type" value="Genomic_DNA"/>
</dbReference>
<feature type="compositionally biased region" description="Acidic residues" evidence="4">
    <location>
        <begin position="1215"/>
        <end position="1231"/>
    </location>
</feature>